<dbReference type="PANTHER" id="PTHR30290:SF9">
    <property type="entry name" value="OLIGOPEPTIDE-BINDING PROTEIN APPA"/>
    <property type="match status" value="1"/>
</dbReference>
<name>A0A4R7J213_9ACTN</name>
<comment type="similarity">
    <text evidence="1">Belongs to the bacterial solute-binding protein 5 family.</text>
</comment>
<dbReference type="InterPro" id="IPR039424">
    <property type="entry name" value="SBP_5"/>
</dbReference>
<dbReference type="InterPro" id="IPR030678">
    <property type="entry name" value="Peptide/Ni-bd"/>
</dbReference>
<dbReference type="AlphaFoldDB" id="A0A4R7J213"/>
<evidence type="ECO:0000259" key="4">
    <source>
        <dbReference type="Pfam" id="PF00496"/>
    </source>
</evidence>
<evidence type="ECO:0000256" key="3">
    <source>
        <dbReference type="ARBA" id="ARBA00022729"/>
    </source>
</evidence>
<organism evidence="5 6">
    <name type="scientific">Naumannella halotolerans</name>
    <dbReference type="NCBI Taxonomy" id="993414"/>
    <lineage>
        <taxon>Bacteria</taxon>
        <taxon>Bacillati</taxon>
        <taxon>Actinomycetota</taxon>
        <taxon>Actinomycetes</taxon>
        <taxon>Propionibacteriales</taxon>
        <taxon>Propionibacteriaceae</taxon>
        <taxon>Naumannella</taxon>
    </lineage>
</organism>
<dbReference type="RefSeq" id="WP_133755476.1">
    <property type="nucleotide sequence ID" value="NZ_SOAW01000002.1"/>
</dbReference>
<sequence length="519" mass="56476">MNNRPGLTRELSRRQLLKYSGMAGAAIAGSSFLSACGDDSGGGTQSAGGTLIHGATGGGPQDTLDAHQPVTNPDIARVCNLYEPLLFWNNDYEIEPALAESIEADSEGTTWTIKLRPGVTFHNGKSVTAEDAWFSISRVADPDAPLSAGGQLSQIIDFESTKVVDEQTLQLVLNTPYAVLDMLLAEYTLGIVPTDYDPANPVGTGPFAYSSFTPGSTSTFTKYADYWGNAALVDELIIQDFPDDNAKVNALQAGQVHTVDNLPYNLIPTIEAAGGGALVSDTGAWVPFTMRVDQDAFADNRVRQAFRLIVDRNQMIEQTLSGYGQLGNDMYAPFDPAYASDFPQREQDIEQAMSLLREAGQEGLQVELFTGDDIGSVAPASANLFAEQAKAAGVDVRVTKKPTFYDDEYLNYTFAQDFWNTRNYIPQAAVCALPTGTYNETHFDNDSFTDLINTAASTLDEEKRNTLLQDAQQIEYDEGGYIIWGFRQQVDGYSAAVQGLEPSRYLPLGSYNFSKLSLE</sequence>
<dbReference type="InterPro" id="IPR019546">
    <property type="entry name" value="TAT_signal_bac_arc"/>
</dbReference>
<dbReference type="Gene3D" id="3.90.76.10">
    <property type="entry name" value="Dipeptide-binding Protein, Domain 1"/>
    <property type="match status" value="1"/>
</dbReference>
<dbReference type="PROSITE" id="PS51318">
    <property type="entry name" value="TAT"/>
    <property type="match status" value="1"/>
</dbReference>
<dbReference type="PANTHER" id="PTHR30290">
    <property type="entry name" value="PERIPLASMIC BINDING COMPONENT OF ABC TRANSPORTER"/>
    <property type="match status" value="1"/>
</dbReference>
<proteinExistence type="inferred from homology"/>
<evidence type="ECO:0000313" key="6">
    <source>
        <dbReference type="Proteomes" id="UP000295371"/>
    </source>
</evidence>
<dbReference type="InterPro" id="IPR000914">
    <property type="entry name" value="SBP_5_dom"/>
</dbReference>
<dbReference type="OrthoDB" id="9801912at2"/>
<dbReference type="NCBIfam" id="TIGR01409">
    <property type="entry name" value="TAT_signal_seq"/>
    <property type="match status" value="1"/>
</dbReference>
<dbReference type="PIRSF" id="PIRSF002741">
    <property type="entry name" value="MppA"/>
    <property type="match status" value="1"/>
</dbReference>
<dbReference type="SUPFAM" id="SSF53850">
    <property type="entry name" value="Periplasmic binding protein-like II"/>
    <property type="match status" value="1"/>
</dbReference>
<dbReference type="GO" id="GO:0043190">
    <property type="term" value="C:ATP-binding cassette (ABC) transporter complex"/>
    <property type="evidence" value="ECO:0007669"/>
    <property type="project" value="InterPro"/>
</dbReference>
<dbReference type="InterPro" id="IPR006311">
    <property type="entry name" value="TAT_signal"/>
</dbReference>
<evidence type="ECO:0000313" key="5">
    <source>
        <dbReference type="EMBL" id="TDT31170.1"/>
    </source>
</evidence>
<gene>
    <name evidence="5" type="ORF">CLV29_2583</name>
</gene>
<dbReference type="CDD" id="cd08503">
    <property type="entry name" value="PBP2_NikA_DppA_OppA_like_17"/>
    <property type="match status" value="1"/>
</dbReference>
<dbReference type="Gene3D" id="3.10.105.10">
    <property type="entry name" value="Dipeptide-binding Protein, Domain 3"/>
    <property type="match status" value="1"/>
</dbReference>
<dbReference type="GO" id="GO:0015833">
    <property type="term" value="P:peptide transport"/>
    <property type="evidence" value="ECO:0007669"/>
    <property type="project" value="TreeGrafter"/>
</dbReference>
<dbReference type="EMBL" id="SOAW01000002">
    <property type="protein sequence ID" value="TDT31170.1"/>
    <property type="molecule type" value="Genomic_DNA"/>
</dbReference>
<dbReference type="GO" id="GO:0042597">
    <property type="term" value="C:periplasmic space"/>
    <property type="evidence" value="ECO:0007669"/>
    <property type="project" value="UniProtKB-ARBA"/>
</dbReference>
<dbReference type="Gene3D" id="3.40.190.10">
    <property type="entry name" value="Periplasmic binding protein-like II"/>
    <property type="match status" value="1"/>
</dbReference>
<reference evidence="5 6" key="1">
    <citation type="submission" date="2019-03" db="EMBL/GenBank/DDBJ databases">
        <title>Genomic Encyclopedia of Archaeal and Bacterial Type Strains, Phase II (KMG-II): from individual species to whole genera.</title>
        <authorList>
            <person name="Goeker M."/>
        </authorList>
    </citation>
    <scope>NUCLEOTIDE SEQUENCE [LARGE SCALE GENOMIC DNA]</scope>
    <source>
        <strain evidence="5 6">DSM 24323</strain>
    </source>
</reference>
<accession>A0A4R7J213</accession>
<keyword evidence="6" id="KW-1185">Reference proteome</keyword>
<protein>
    <submittedName>
        <fullName evidence="5">Peptide/nickel transport system substrate-binding protein</fullName>
    </submittedName>
</protein>
<keyword evidence="2" id="KW-0813">Transport</keyword>
<keyword evidence="3" id="KW-0732">Signal</keyword>
<evidence type="ECO:0000256" key="2">
    <source>
        <dbReference type="ARBA" id="ARBA00022448"/>
    </source>
</evidence>
<dbReference type="GO" id="GO:1904680">
    <property type="term" value="F:peptide transmembrane transporter activity"/>
    <property type="evidence" value="ECO:0007669"/>
    <property type="project" value="TreeGrafter"/>
</dbReference>
<dbReference type="Proteomes" id="UP000295371">
    <property type="component" value="Unassembled WGS sequence"/>
</dbReference>
<feature type="domain" description="Solute-binding protein family 5" evidence="4">
    <location>
        <begin position="93"/>
        <end position="414"/>
    </location>
</feature>
<evidence type="ECO:0000256" key="1">
    <source>
        <dbReference type="ARBA" id="ARBA00005695"/>
    </source>
</evidence>
<comment type="caution">
    <text evidence="5">The sequence shown here is derived from an EMBL/GenBank/DDBJ whole genome shotgun (WGS) entry which is preliminary data.</text>
</comment>
<dbReference type="Pfam" id="PF00496">
    <property type="entry name" value="SBP_bac_5"/>
    <property type="match status" value="1"/>
</dbReference>